<keyword evidence="13" id="KW-1185">Reference proteome</keyword>
<evidence type="ECO:0000256" key="7">
    <source>
        <dbReference type="ARBA" id="ARBA00022840"/>
    </source>
</evidence>
<gene>
    <name evidence="9 12" type="primary">recF</name>
    <name evidence="12" type="ORF">NO1_0773</name>
</gene>
<evidence type="ECO:0000259" key="11">
    <source>
        <dbReference type="Pfam" id="PF02463"/>
    </source>
</evidence>
<feature type="domain" description="RecF/RecN/SMC N-terminal" evidence="11">
    <location>
        <begin position="3"/>
        <end position="329"/>
    </location>
</feature>
<comment type="caution">
    <text evidence="12">The sequence shown here is derived from an EMBL/GenBank/DDBJ whole genome shotgun (WGS) entry which is preliminary data.</text>
</comment>
<dbReference type="InterPro" id="IPR042174">
    <property type="entry name" value="RecF_2"/>
</dbReference>
<evidence type="ECO:0000256" key="2">
    <source>
        <dbReference type="ARBA" id="ARBA00008016"/>
    </source>
</evidence>
<keyword evidence="8 9" id="KW-0238">DNA-binding</keyword>
<dbReference type="GO" id="GO:0003697">
    <property type="term" value="F:single-stranded DNA binding"/>
    <property type="evidence" value="ECO:0007669"/>
    <property type="project" value="UniProtKB-UniRule"/>
</dbReference>
<dbReference type="NCBIfam" id="TIGR00611">
    <property type="entry name" value="recf"/>
    <property type="match status" value="1"/>
</dbReference>
<evidence type="ECO:0000256" key="6">
    <source>
        <dbReference type="ARBA" id="ARBA00022741"/>
    </source>
</evidence>
<comment type="similarity">
    <text evidence="2 9 10">Belongs to the RecF family.</text>
</comment>
<dbReference type="HAMAP" id="MF_00365">
    <property type="entry name" value="RecF"/>
    <property type="match status" value="1"/>
</dbReference>
<dbReference type="InterPro" id="IPR027417">
    <property type="entry name" value="P-loop_NTPase"/>
</dbReference>
<comment type="subcellular location">
    <subcellularLocation>
        <location evidence="1 9 10">Cytoplasm</location>
    </subcellularLocation>
</comment>
<dbReference type="GO" id="GO:0006260">
    <property type="term" value="P:DNA replication"/>
    <property type="evidence" value="ECO:0007669"/>
    <property type="project" value="UniProtKB-UniRule"/>
</dbReference>
<keyword evidence="9 10" id="KW-0234">DNA repair</keyword>
<dbReference type="Pfam" id="PF02463">
    <property type="entry name" value="SMC_N"/>
    <property type="match status" value="1"/>
</dbReference>
<dbReference type="GO" id="GO:0000731">
    <property type="term" value="P:DNA synthesis involved in DNA repair"/>
    <property type="evidence" value="ECO:0007669"/>
    <property type="project" value="TreeGrafter"/>
</dbReference>
<dbReference type="InterPro" id="IPR001238">
    <property type="entry name" value="DNA-binding_RecF"/>
</dbReference>
<dbReference type="Proteomes" id="UP000269352">
    <property type="component" value="Unassembled WGS sequence"/>
</dbReference>
<keyword evidence="4 9" id="KW-0963">Cytoplasm</keyword>
<dbReference type="PROSITE" id="PS00618">
    <property type="entry name" value="RECF_2"/>
    <property type="match status" value="1"/>
</dbReference>
<name>A0A388T9Q6_TERA1</name>
<evidence type="ECO:0000313" key="12">
    <source>
        <dbReference type="EMBL" id="GBR73381.1"/>
    </source>
</evidence>
<dbReference type="AlphaFoldDB" id="A0A388T9Q6"/>
<organism evidence="12 13">
    <name type="scientific">Termititenax aidoneus</name>
    <dbReference type="NCBI Taxonomy" id="2218524"/>
    <lineage>
        <taxon>Bacteria</taxon>
        <taxon>Bacillati</taxon>
        <taxon>Candidatus Margulisiibacteriota</taxon>
        <taxon>Candidatus Termititenacia</taxon>
        <taxon>Candidatus Termititenacales</taxon>
        <taxon>Candidatus Termititenacaceae</taxon>
        <taxon>Candidatus Termititenax</taxon>
    </lineage>
</organism>
<evidence type="ECO:0000256" key="1">
    <source>
        <dbReference type="ARBA" id="ARBA00004496"/>
    </source>
</evidence>
<dbReference type="InterPro" id="IPR003395">
    <property type="entry name" value="RecF/RecN/SMC_N"/>
</dbReference>
<accession>A0A388T9Q6</accession>
<keyword evidence="7 9" id="KW-0067">ATP-binding</keyword>
<evidence type="ECO:0000256" key="4">
    <source>
        <dbReference type="ARBA" id="ARBA00022490"/>
    </source>
</evidence>
<keyword evidence="5 9" id="KW-0235">DNA replication</keyword>
<dbReference type="GO" id="GO:0005737">
    <property type="term" value="C:cytoplasm"/>
    <property type="evidence" value="ECO:0007669"/>
    <property type="project" value="UniProtKB-SubCell"/>
</dbReference>
<dbReference type="GO" id="GO:0006302">
    <property type="term" value="P:double-strand break repair"/>
    <property type="evidence" value="ECO:0007669"/>
    <property type="project" value="TreeGrafter"/>
</dbReference>
<dbReference type="Gene3D" id="3.40.50.300">
    <property type="entry name" value="P-loop containing nucleotide triphosphate hydrolases"/>
    <property type="match status" value="1"/>
</dbReference>
<evidence type="ECO:0000256" key="8">
    <source>
        <dbReference type="ARBA" id="ARBA00023125"/>
    </source>
</evidence>
<dbReference type="GO" id="GO:0009432">
    <property type="term" value="P:SOS response"/>
    <property type="evidence" value="ECO:0007669"/>
    <property type="project" value="UniProtKB-UniRule"/>
</dbReference>
<evidence type="ECO:0000256" key="9">
    <source>
        <dbReference type="HAMAP-Rule" id="MF_00365"/>
    </source>
</evidence>
<evidence type="ECO:0000256" key="5">
    <source>
        <dbReference type="ARBA" id="ARBA00022705"/>
    </source>
</evidence>
<sequence length="358" mass="40667">MKITRLWLLNFRNYENATLDFADNNLIVGTNGAGKTNVLEAIDILATSRSKIVNGLNKCIRYGQPGFAINGRFDFAQRPSLTVALRQERGAGRVIKINEETLSRASELLGRVNSVLFLPSDLEIIHGQPVQRRKYLDIVISQAEPEYCRALQIYVRALKQRNELLKNMRNGQSGDLSVWDAQLADCAAQVKLKRQEYLEFFARETAQFYNAMGFAGQLTLKYKTKTLSDKQKNLEVLQSSRAEDLRFGRTHFGPHTDDFEVYLDENKAAEFCSQGQKRLISIAFKCAEAKIKRQKLDDPPIVLIDDVLLELDLVRLNKIIAAIAPRSQKIFTVTDTGRFAPELLKDMRIIKLENGRLV</sequence>
<dbReference type="PANTHER" id="PTHR32182:SF0">
    <property type="entry name" value="DNA REPLICATION AND REPAIR PROTEIN RECF"/>
    <property type="match status" value="1"/>
</dbReference>
<keyword evidence="6 9" id="KW-0547">Nucleotide-binding</keyword>
<proteinExistence type="inferred from homology"/>
<dbReference type="PANTHER" id="PTHR32182">
    <property type="entry name" value="DNA REPLICATION AND REPAIR PROTEIN RECF"/>
    <property type="match status" value="1"/>
</dbReference>
<feature type="binding site" evidence="9">
    <location>
        <begin position="29"/>
        <end position="36"/>
    </location>
    <ligand>
        <name>ATP</name>
        <dbReference type="ChEBI" id="CHEBI:30616"/>
    </ligand>
</feature>
<dbReference type="EMBL" id="BGZN01000010">
    <property type="protein sequence ID" value="GBR73381.1"/>
    <property type="molecule type" value="Genomic_DNA"/>
</dbReference>
<dbReference type="InterPro" id="IPR018078">
    <property type="entry name" value="DNA-binding_RecF_CS"/>
</dbReference>
<dbReference type="SUPFAM" id="SSF52540">
    <property type="entry name" value="P-loop containing nucleoside triphosphate hydrolases"/>
    <property type="match status" value="1"/>
</dbReference>
<evidence type="ECO:0000256" key="10">
    <source>
        <dbReference type="RuleBase" id="RU000578"/>
    </source>
</evidence>
<evidence type="ECO:0000256" key="3">
    <source>
        <dbReference type="ARBA" id="ARBA00020170"/>
    </source>
</evidence>
<keyword evidence="9 10" id="KW-0227">DNA damage</keyword>
<evidence type="ECO:0000313" key="13">
    <source>
        <dbReference type="Proteomes" id="UP000269352"/>
    </source>
</evidence>
<keyword evidence="9 10" id="KW-0742">SOS response</keyword>
<protein>
    <recommendedName>
        <fullName evidence="3 9">DNA replication and repair protein RecF</fullName>
    </recommendedName>
</protein>
<dbReference type="GO" id="GO:0005524">
    <property type="term" value="F:ATP binding"/>
    <property type="evidence" value="ECO:0007669"/>
    <property type="project" value="UniProtKB-UniRule"/>
</dbReference>
<comment type="function">
    <text evidence="9 10">The RecF protein is involved in DNA metabolism; it is required for DNA replication and normal SOS inducibility. RecF binds preferentially to single-stranded, linear DNA. It also seems to bind ATP.</text>
</comment>
<dbReference type="Gene3D" id="1.20.1050.90">
    <property type="entry name" value="RecF/RecN/SMC, N-terminal domain"/>
    <property type="match status" value="1"/>
</dbReference>
<reference evidence="12 13" key="1">
    <citation type="journal article" date="2019" name="ISME J.">
        <title>Genome analyses of uncultured TG2/ZB3 bacteria in 'Margulisbacteria' specifically attached to ectosymbiotic spirochetes of protists in the termite gut.</title>
        <authorList>
            <person name="Utami Y.D."/>
            <person name="Kuwahara H."/>
            <person name="Igai K."/>
            <person name="Murakami T."/>
            <person name="Sugaya K."/>
            <person name="Morikawa T."/>
            <person name="Nagura Y."/>
            <person name="Yuki M."/>
            <person name="Deevong P."/>
            <person name="Inoue T."/>
            <person name="Kihara K."/>
            <person name="Lo N."/>
            <person name="Yamada A."/>
            <person name="Ohkuma M."/>
            <person name="Hongoh Y."/>
        </authorList>
    </citation>
    <scope>NUCLEOTIDE SEQUENCE [LARGE SCALE GENOMIC DNA]</scope>
    <source>
        <strain evidence="12">NkOx7-01</strain>
    </source>
</reference>